<reference evidence="3" key="1">
    <citation type="submission" date="2022-08" db="EMBL/GenBank/DDBJ databases">
        <title>Reclassification of Massilia species as members of the genera Telluria, Duganella, Pseudoduganella, Mokoshia gen. nov. and Zemynaea gen. nov. using orthogonal and non-orthogonal genome-based approaches.</title>
        <authorList>
            <person name="Bowman J.P."/>
        </authorList>
    </citation>
    <scope>NUCLEOTIDE SEQUENCE</scope>
    <source>
        <strain evidence="3">LMG 11547</strain>
    </source>
</reference>
<dbReference type="InterPro" id="IPR011041">
    <property type="entry name" value="Quinoprot_gluc/sorb_DH_b-prop"/>
</dbReference>
<evidence type="ECO:0000259" key="2">
    <source>
        <dbReference type="Pfam" id="PF07995"/>
    </source>
</evidence>
<proteinExistence type="predicted"/>
<name>A0ABT2C955_9BURK</name>
<dbReference type="InterPro" id="IPR012938">
    <property type="entry name" value="Glc/Sorbosone_DH"/>
</dbReference>
<accession>A0ABT2C955</accession>
<keyword evidence="1" id="KW-0732">Signal</keyword>
<feature type="chain" id="PRO_5045327053" evidence="1">
    <location>
        <begin position="22"/>
        <end position="410"/>
    </location>
</feature>
<feature type="domain" description="Glucose/Sorbosone dehydrogenase" evidence="2">
    <location>
        <begin position="72"/>
        <end position="361"/>
    </location>
</feature>
<evidence type="ECO:0000313" key="4">
    <source>
        <dbReference type="Proteomes" id="UP001165263"/>
    </source>
</evidence>
<evidence type="ECO:0000313" key="3">
    <source>
        <dbReference type="EMBL" id="MCS0633899.1"/>
    </source>
</evidence>
<evidence type="ECO:0000256" key="1">
    <source>
        <dbReference type="SAM" id="SignalP"/>
    </source>
</evidence>
<dbReference type="Proteomes" id="UP001165263">
    <property type="component" value="Unassembled WGS sequence"/>
</dbReference>
<gene>
    <name evidence="3" type="ORF">NX786_31645</name>
</gene>
<organism evidence="3 4">
    <name type="scientific">Telluria mixta</name>
    <dbReference type="NCBI Taxonomy" id="34071"/>
    <lineage>
        <taxon>Bacteria</taxon>
        <taxon>Pseudomonadati</taxon>
        <taxon>Pseudomonadota</taxon>
        <taxon>Betaproteobacteria</taxon>
        <taxon>Burkholderiales</taxon>
        <taxon>Oxalobacteraceae</taxon>
        <taxon>Telluria group</taxon>
        <taxon>Telluria</taxon>
    </lineage>
</organism>
<dbReference type="EMBL" id="JANUHC010000019">
    <property type="protein sequence ID" value="MCS0633899.1"/>
    <property type="molecule type" value="Genomic_DNA"/>
</dbReference>
<keyword evidence="4" id="KW-1185">Reference proteome</keyword>
<dbReference type="PANTHER" id="PTHR19328:SF75">
    <property type="entry name" value="ALDOSE SUGAR DEHYDROGENASE YLII"/>
    <property type="match status" value="1"/>
</dbReference>
<dbReference type="PANTHER" id="PTHR19328">
    <property type="entry name" value="HEDGEHOG-INTERACTING PROTEIN"/>
    <property type="match status" value="1"/>
</dbReference>
<sequence length="410" mass="42885">MRIIRRRAGVLIALCFLASCGGGGGSGAGGPGGVVNTPVAPVPQPPPAAGGLLALSEVAQVDNAVYLSAPPGDTRLFIVDRTGRVLVMENGALRATPFLDVSSRTSTAGEGGLLSIAFDPQFASNGRVYIVYVARDNVITLERYTVGSDRNVLDPASQLTVLQIPHPDFTNHYGGQLAFGPDDMLYLSTGDGGGAGDPRGNAQNPLSLLGKLLRLDVRNATATRSYEIPASNPYNGMSSRRNEIWALGLRNPWRFSFDGNLLYIADVGQAQREEVDISDAGAGGLNYGWNILEGGACYNGGSCDTAGLTLPVHEYDHGANNANGCSITGGYVYRGAKIAHLSGSYVFSDYCGGYLKSLRYAGGGVPTVTTWDVAKVGGVLSFGRDGSGELYLIGSSGKIYRIDNRSTSSG</sequence>
<dbReference type="Gene3D" id="2.120.10.30">
    <property type="entry name" value="TolB, C-terminal domain"/>
    <property type="match status" value="1"/>
</dbReference>
<dbReference type="InterPro" id="IPR011042">
    <property type="entry name" value="6-blade_b-propeller_TolB-like"/>
</dbReference>
<dbReference type="RefSeq" id="WP_259452842.1">
    <property type="nucleotide sequence ID" value="NZ_CP119520.1"/>
</dbReference>
<comment type="caution">
    <text evidence="3">The sequence shown here is derived from an EMBL/GenBank/DDBJ whole genome shotgun (WGS) entry which is preliminary data.</text>
</comment>
<dbReference type="PROSITE" id="PS51257">
    <property type="entry name" value="PROKAR_LIPOPROTEIN"/>
    <property type="match status" value="1"/>
</dbReference>
<feature type="signal peptide" evidence="1">
    <location>
        <begin position="1"/>
        <end position="21"/>
    </location>
</feature>
<protein>
    <submittedName>
        <fullName evidence="3">PQQ-dependent sugar dehydrogenase</fullName>
    </submittedName>
</protein>
<dbReference type="Pfam" id="PF07995">
    <property type="entry name" value="GSDH"/>
    <property type="match status" value="1"/>
</dbReference>
<dbReference type="SUPFAM" id="SSF50952">
    <property type="entry name" value="Soluble quinoprotein glucose dehydrogenase"/>
    <property type="match status" value="1"/>
</dbReference>